<proteinExistence type="predicted"/>
<dbReference type="GeneID" id="46906737"/>
<name>A0A1J0EEC3_9PSED</name>
<accession>A0A1J0EEC3</accession>
<sequence>MTIGYVGGWTSKAGLLVREGGTGGSKPVSQSVKVKQMLALVGNDPLALNTAKMNEQKLYKNFKGFDPETVTVKQLGNVSAFLRDRGLISDVTALTLLNAGDKFDRFGVQKNPDEKFNALEYFATQLDNIQSNNLKGNKYANHLIPEYKKAIYVLQNLKTYGMGNGTAVPNTKGVNGKA</sequence>
<dbReference type="OrthoDB" id="6932284at2"/>
<dbReference type="RefSeq" id="WP_071550281.1">
    <property type="nucleotide sequence ID" value="NZ_CP017886.1"/>
</dbReference>
<organism evidence="1 2">
    <name type="scientific">Pseudomonas frederiksbergensis</name>
    <dbReference type="NCBI Taxonomy" id="104087"/>
    <lineage>
        <taxon>Bacteria</taxon>
        <taxon>Pseudomonadati</taxon>
        <taxon>Pseudomonadota</taxon>
        <taxon>Gammaproteobacteria</taxon>
        <taxon>Pseudomonadales</taxon>
        <taxon>Pseudomonadaceae</taxon>
        <taxon>Pseudomonas</taxon>
    </lineage>
</organism>
<evidence type="ECO:0000313" key="1">
    <source>
        <dbReference type="EMBL" id="APC14343.1"/>
    </source>
</evidence>
<dbReference type="AlphaFoldDB" id="A0A1J0EEC3"/>
<dbReference type="EMBL" id="CP017886">
    <property type="protein sequence ID" value="APC14343.1"/>
    <property type="molecule type" value="Genomic_DNA"/>
</dbReference>
<protein>
    <submittedName>
        <fullName evidence="1">Uncharacterized protein</fullName>
    </submittedName>
</protein>
<gene>
    <name evidence="1" type="ORF">BLL42_00790</name>
</gene>
<dbReference type="Proteomes" id="UP000182567">
    <property type="component" value="Chromosome"/>
</dbReference>
<evidence type="ECO:0000313" key="2">
    <source>
        <dbReference type="Proteomes" id="UP000182567"/>
    </source>
</evidence>
<reference evidence="2" key="1">
    <citation type="submission" date="2016-10" db="EMBL/GenBank/DDBJ databases">
        <title>Pseudomonas frederiksbergensis ERGS4:02 complete genome.</title>
        <authorList>
            <person name="Kumar R."/>
            <person name="Acharya V."/>
            <person name="Singh D."/>
        </authorList>
    </citation>
    <scope>NUCLEOTIDE SEQUENCE [LARGE SCALE GENOMIC DNA]</scope>
    <source>
        <strain evidence="2">ERGS4:02</strain>
    </source>
</reference>